<dbReference type="Pfam" id="PF17761">
    <property type="entry name" value="DUF1016_N"/>
    <property type="match status" value="1"/>
</dbReference>
<dbReference type="PANTHER" id="PTHR30547">
    <property type="entry name" value="UNCHARACTERIZED PROTEIN YHCG-RELATED"/>
    <property type="match status" value="1"/>
</dbReference>
<evidence type="ECO:0000259" key="1">
    <source>
        <dbReference type="Pfam" id="PF06250"/>
    </source>
</evidence>
<organism evidence="3 4">
    <name type="scientific">Nemorincola caseinilytica</name>
    <dbReference type="NCBI Taxonomy" id="2054315"/>
    <lineage>
        <taxon>Bacteria</taxon>
        <taxon>Pseudomonadati</taxon>
        <taxon>Bacteroidota</taxon>
        <taxon>Chitinophagia</taxon>
        <taxon>Chitinophagales</taxon>
        <taxon>Chitinophagaceae</taxon>
        <taxon>Nemorincola</taxon>
    </lineage>
</organism>
<dbReference type="Proteomes" id="UP001500067">
    <property type="component" value="Unassembled WGS sequence"/>
</dbReference>
<evidence type="ECO:0000259" key="2">
    <source>
        <dbReference type="Pfam" id="PF17761"/>
    </source>
</evidence>
<dbReference type="InterPro" id="IPR053148">
    <property type="entry name" value="PD-DEXK-like_domain"/>
</dbReference>
<dbReference type="EMBL" id="BAABFA010000014">
    <property type="protein sequence ID" value="GAA4466904.1"/>
    <property type="molecule type" value="Genomic_DNA"/>
</dbReference>
<dbReference type="Pfam" id="PF06250">
    <property type="entry name" value="YhcG_C"/>
    <property type="match status" value="1"/>
</dbReference>
<dbReference type="PANTHER" id="PTHR30547:SF0">
    <property type="entry name" value="BLR8175 PROTEIN"/>
    <property type="match status" value="1"/>
</dbReference>
<sequence>MKPGFSKYSEIIELLKHKIRQARIQAVITVNAQMLNIYWEIGDTIAKQEQEEGWGKKIVETLAKDLKAEFPEMKGFSPRNIRYMRDFALAYPDFPILQAPPAKSEINEHMNNILILQAGLAKLTWYHHVTLLDKVKDLKERQFYIDQTAKNGWSRDVMVHQIESGLYKRQGQITSNFKHTIAPNQSELVQQLFKDPYKFDFIYLGQQAKERDLEDALTNQLTKFLIELGQWFAFMGRQYRVMVGDKEYFYDLLFYHTRLKRYIVIELKIDEFKPEYKGKMEYYLTIADEQLKSATDDPSIGLILCKTKDGLVAEYALRDSSKPIGIAEYNLSESLPENIKGELPSIEELEIEIEKGYDELKSPAEKRLEALKNKISQISGKEIMQTATTPILFEIIDSSIIPMYQSIIDRMDQFTDMFVSRSYNWQGKNKQMETFDQMAEEWKNEEFLKSNYDFYFSYHLNGFKKAGTEAFSSGFQLNFRIDTYWYGFTLINYNNQQPFIKKLYNEQLSKEDINQITDTISEFVIDNIERNLERMSDL</sequence>
<feature type="domain" description="YhcG N-terminal" evidence="2">
    <location>
        <begin position="15"/>
        <end position="169"/>
    </location>
</feature>
<evidence type="ECO:0000313" key="3">
    <source>
        <dbReference type="EMBL" id="GAA4466904.1"/>
    </source>
</evidence>
<dbReference type="InterPro" id="IPR041527">
    <property type="entry name" value="YhcG_N"/>
</dbReference>
<name>A0ABP8NGE6_9BACT</name>
<dbReference type="InterPro" id="IPR009362">
    <property type="entry name" value="YhcG_C"/>
</dbReference>
<proteinExistence type="predicted"/>
<dbReference type="InterPro" id="IPR011856">
    <property type="entry name" value="tRNA_endonuc-like_dom_sf"/>
</dbReference>
<keyword evidence="4" id="KW-1185">Reference proteome</keyword>
<reference evidence="4" key="1">
    <citation type="journal article" date="2019" name="Int. J. Syst. Evol. Microbiol.">
        <title>The Global Catalogue of Microorganisms (GCM) 10K type strain sequencing project: providing services to taxonomists for standard genome sequencing and annotation.</title>
        <authorList>
            <consortium name="The Broad Institute Genomics Platform"/>
            <consortium name="The Broad Institute Genome Sequencing Center for Infectious Disease"/>
            <person name="Wu L."/>
            <person name="Ma J."/>
        </authorList>
    </citation>
    <scope>NUCLEOTIDE SEQUENCE [LARGE SCALE GENOMIC DNA]</scope>
    <source>
        <strain evidence="4">JCM 32105</strain>
    </source>
</reference>
<accession>A0ABP8NGE6</accession>
<dbReference type="Gene3D" id="3.40.1350.10">
    <property type="match status" value="1"/>
</dbReference>
<evidence type="ECO:0008006" key="5">
    <source>
        <dbReference type="Google" id="ProtNLM"/>
    </source>
</evidence>
<comment type="caution">
    <text evidence="3">The sequence shown here is derived from an EMBL/GenBank/DDBJ whole genome shotgun (WGS) entry which is preliminary data.</text>
</comment>
<dbReference type="RefSeq" id="WP_345083003.1">
    <property type="nucleotide sequence ID" value="NZ_BAABFA010000014.1"/>
</dbReference>
<feature type="domain" description="YhcG PDDEXK nuclease" evidence="1">
    <location>
        <begin position="190"/>
        <end position="344"/>
    </location>
</feature>
<protein>
    <recommendedName>
        <fullName evidence="5">DUF1016 domain-containing protein</fullName>
    </recommendedName>
</protein>
<evidence type="ECO:0000313" key="4">
    <source>
        <dbReference type="Proteomes" id="UP001500067"/>
    </source>
</evidence>
<gene>
    <name evidence="3" type="ORF">GCM10023093_21790</name>
</gene>